<accession>A0ABS0Y8S5</accession>
<sequence>MKRLLLASIAAAIISGAAQAQPTTAGDNGFGLAYRGTHHLDRKLTRQFPEGSFPPGHRPTPLQETLARNGAAAVDTQHYNSWLKRNN</sequence>
<dbReference type="EMBL" id="JAELXT010000046">
    <property type="protein sequence ID" value="MBJ6128328.1"/>
    <property type="molecule type" value="Genomic_DNA"/>
</dbReference>
<organism evidence="2 3">
    <name type="scientific">Microvirga splendida</name>
    <dbReference type="NCBI Taxonomy" id="2795727"/>
    <lineage>
        <taxon>Bacteria</taxon>
        <taxon>Pseudomonadati</taxon>
        <taxon>Pseudomonadota</taxon>
        <taxon>Alphaproteobacteria</taxon>
        <taxon>Hyphomicrobiales</taxon>
        <taxon>Methylobacteriaceae</taxon>
        <taxon>Microvirga</taxon>
    </lineage>
</organism>
<evidence type="ECO:0000313" key="2">
    <source>
        <dbReference type="EMBL" id="MBJ6128328.1"/>
    </source>
</evidence>
<evidence type="ECO:0000313" key="3">
    <source>
        <dbReference type="Proteomes" id="UP000620670"/>
    </source>
</evidence>
<protein>
    <recommendedName>
        <fullName evidence="4">DUF4148 domain-containing protein</fullName>
    </recommendedName>
</protein>
<gene>
    <name evidence="2" type="ORF">JAO75_23290</name>
</gene>
<dbReference type="Proteomes" id="UP000620670">
    <property type="component" value="Unassembled WGS sequence"/>
</dbReference>
<reference evidence="3" key="1">
    <citation type="submission" date="2020-12" db="EMBL/GenBank/DDBJ databases">
        <title>Hymenobacter sp.</title>
        <authorList>
            <person name="Kim M.K."/>
        </authorList>
    </citation>
    <scope>NUCLEOTIDE SEQUENCE [LARGE SCALE GENOMIC DNA]</scope>
    <source>
        <strain evidence="3">BT325</strain>
    </source>
</reference>
<dbReference type="RefSeq" id="WP_199051600.1">
    <property type="nucleotide sequence ID" value="NZ_JAELXT010000046.1"/>
</dbReference>
<proteinExistence type="predicted"/>
<evidence type="ECO:0000256" key="1">
    <source>
        <dbReference type="SAM" id="SignalP"/>
    </source>
</evidence>
<keyword evidence="1" id="KW-0732">Signal</keyword>
<comment type="caution">
    <text evidence="2">The sequence shown here is derived from an EMBL/GenBank/DDBJ whole genome shotgun (WGS) entry which is preliminary data.</text>
</comment>
<feature type="signal peptide" evidence="1">
    <location>
        <begin position="1"/>
        <end position="20"/>
    </location>
</feature>
<name>A0ABS0Y8S5_9HYPH</name>
<keyword evidence="3" id="KW-1185">Reference proteome</keyword>
<feature type="chain" id="PRO_5047446640" description="DUF4148 domain-containing protein" evidence="1">
    <location>
        <begin position="21"/>
        <end position="87"/>
    </location>
</feature>
<evidence type="ECO:0008006" key="4">
    <source>
        <dbReference type="Google" id="ProtNLM"/>
    </source>
</evidence>